<dbReference type="GO" id="GO:0018909">
    <property type="term" value="P:dodecyl sulfate metabolic process"/>
    <property type="evidence" value="ECO:0007669"/>
    <property type="project" value="InterPro"/>
</dbReference>
<proteinExistence type="inferred from homology"/>
<dbReference type="CDD" id="cd07710">
    <property type="entry name" value="arylsulfatase_Sdsa1-like_MBL-fold"/>
    <property type="match status" value="1"/>
</dbReference>
<dbReference type="GO" id="GO:0046983">
    <property type="term" value="F:protein dimerization activity"/>
    <property type="evidence" value="ECO:0007669"/>
    <property type="project" value="InterPro"/>
</dbReference>
<sequence>MTSSHKKPSRSFEPNGDLSVTLATGQIAHRDHIAQSQRLERKFYTVRPGVWCLVGNGLSNQTFVDAPDGIIAIDTGESIEEMRAAIKELRAVTTRPIVAVLYTHFHYVGGTQAVFEEDPAAKIPVWGHEKIAFNRLRTTSEIAPAYGRGLVEQFAVTLPFDGVDGVVNVGLGQFYRDPAHAPHTYGFIAPENTFNSACNIRVAGLDIQVTPAPSDADDSVTYWFDSIKLCVNNLVWPVLFNVFAIRGEEYRDPQLMLRGLDHLLALHSEHLAGAHGPPISGVEAIKDRVTKYRDSLQFLWDQTVRHTNRGMSSVDLAATIRLPEQCDDDYLTSELYGVAEHHVRQIRSGIFGFFDGHEANLFPLSTQDHSDRMIKGFGGKETVRSQAQGAIGSDDLRFAIELSSWLAYSTDSSDSDKQLLASALRLVAQRTPAANIRNWCLARARHLDGSLDATRFNTHRINKRQILSGPISSAVSILRVLLEPTRAEGIDIHIAFDFSQGQKTGLHIRNSVAVPTDGSGAANSITCELAVWADILSGSTTLTQATAASTLQINGDKERVLRALACFDVVGLQS</sequence>
<dbReference type="PANTHER" id="PTHR43223">
    <property type="entry name" value="ALKYL/ARYL-SULFATASE"/>
    <property type="match status" value="1"/>
</dbReference>
<evidence type="ECO:0000313" key="8">
    <source>
        <dbReference type="EMBL" id="CAB4798658.1"/>
    </source>
</evidence>
<evidence type="ECO:0000256" key="4">
    <source>
        <dbReference type="ARBA" id="ARBA00033751"/>
    </source>
</evidence>
<feature type="domain" description="Alkyl sulfatase C-terminal" evidence="7">
    <location>
        <begin position="477"/>
        <end position="568"/>
    </location>
</feature>
<dbReference type="InterPro" id="IPR036527">
    <property type="entry name" value="SCP2_sterol-bd_dom_sf"/>
</dbReference>
<protein>
    <submittedName>
        <fullName evidence="8">Unannotated protein</fullName>
    </submittedName>
</protein>
<dbReference type="InterPro" id="IPR038536">
    <property type="entry name" value="Alkyl/aryl-sulf_dimr_sf"/>
</dbReference>
<keyword evidence="3" id="KW-0862">Zinc</keyword>
<dbReference type="AlphaFoldDB" id="A0A6J6XU09"/>
<evidence type="ECO:0000256" key="3">
    <source>
        <dbReference type="ARBA" id="ARBA00022833"/>
    </source>
</evidence>
<evidence type="ECO:0000256" key="1">
    <source>
        <dbReference type="ARBA" id="ARBA00022723"/>
    </source>
</evidence>
<dbReference type="GO" id="GO:0018741">
    <property type="term" value="F:linear primary-alkylsulfatase activity"/>
    <property type="evidence" value="ECO:0007669"/>
    <property type="project" value="InterPro"/>
</dbReference>
<dbReference type="InterPro" id="IPR001279">
    <property type="entry name" value="Metallo-B-lactamas"/>
</dbReference>
<dbReference type="InterPro" id="IPR044097">
    <property type="entry name" value="Bds1/SdsA1_MBL-fold"/>
</dbReference>
<reference evidence="8" key="1">
    <citation type="submission" date="2020-05" db="EMBL/GenBank/DDBJ databases">
        <authorList>
            <person name="Chiriac C."/>
            <person name="Salcher M."/>
            <person name="Ghai R."/>
            <person name="Kavagutti S V."/>
        </authorList>
    </citation>
    <scope>NUCLEOTIDE SEQUENCE</scope>
</reference>
<organism evidence="8">
    <name type="scientific">freshwater metagenome</name>
    <dbReference type="NCBI Taxonomy" id="449393"/>
    <lineage>
        <taxon>unclassified sequences</taxon>
        <taxon>metagenomes</taxon>
        <taxon>ecological metagenomes</taxon>
    </lineage>
</organism>
<feature type="domain" description="Alkyl sulfatase dimerisation" evidence="6">
    <location>
        <begin position="315"/>
        <end position="448"/>
    </location>
</feature>
<dbReference type="GO" id="GO:0046872">
    <property type="term" value="F:metal ion binding"/>
    <property type="evidence" value="ECO:0007669"/>
    <property type="project" value="UniProtKB-KW"/>
</dbReference>
<dbReference type="Gene3D" id="3.60.15.30">
    <property type="entry name" value="Metallo-beta-lactamase domain"/>
    <property type="match status" value="1"/>
</dbReference>
<evidence type="ECO:0000259" key="6">
    <source>
        <dbReference type="Pfam" id="PF14863"/>
    </source>
</evidence>
<keyword evidence="2" id="KW-0378">Hydrolase</keyword>
<evidence type="ECO:0000259" key="7">
    <source>
        <dbReference type="Pfam" id="PF14864"/>
    </source>
</evidence>
<name>A0A6J6XU09_9ZZZZ</name>
<dbReference type="Pfam" id="PF14863">
    <property type="entry name" value="Alkyl_sulf_dimr"/>
    <property type="match status" value="1"/>
</dbReference>
<dbReference type="Pfam" id="PF00753">
    <property type="entry name" value="Lactamase_B"/>
    <property type="match status" value="1"/>
</dbReference>
<dbReference type="Pfam" id="PF14864">
    <property type="entry name" value="Alkyl_sulf_C"/>
    <property type="match status" value="1"/>
</dbReference>
<gene>
    <name evidence="8" type="ORF">UFOPK2975_01124</name>
</gene>
<dbReference type="EMBL" id="CAFAAG010000101">
    <property type="protein sequence ID" value="CAB4798658.1"/>
    <property type="molecule type" value="Genomic_DNA"/>
</dbReference>
<dbReference type="SUPFAM" id="SSF56281">
    <property type="entry name" value="Metallo-hydrolase/oxidoreductase"/>
    <property type="match status" value="1"/>
</dbReference>
<accession>A0A6J6XU09</accession>
<comment type="similarity">
    <text evidence="4">Belongs to the metallo-beta-lactamase superfamily. Type III sulfatase family.</text>
</comment>
<keyword evidence="1" id="KW-0479">Metal-binding</keyword>
<dbReference type="SUPFAM" id="SSF55718">
    <property type="entry name" value="SCP-like"/>
    <property type="match status" value="1"/>
</dbReference>
<dbReference type="InterPro" id="IPR036866">
    <property type="entry name" value="RibonucZ/Hydroxyglut_hydro"/>
</dbReference>
<evidence type="ECO:0000259" key="5">
    <source>
        <dbReference type="Pfam" id="PF00753"/>
    </source>
</evidence>
<dbReference type="Gene3D" id="1.25.40.880">
    <property type="entry name" value="Alkyl sulfatase, dimerisation domain"/>
    <property type="match status" value="1"/>
</dbReference>
<dbReference type="Gene3D" id="3.30.1050.10">
    <property type="entry name" value="SCP2 sterol-binding domain"/>
    <property type="match status" value="1"/>
</dbReference>
<dbReference type="InterPro" id="IPR029229">
    <property type="entry name" value="Alkyl_sulf_C"/>
</dbReference>
<evidence type="ECO:0000256" key="2">
    <source>
        <dbReference type="ARBA" id="ARBA00022801"/>
    </source>
</evidence>
<dbReference type="PANTHER" id="PTHR43223:SF2">
    <property type="entry name" value="METALLO-BETA-LACTAMASE DOMAIN-CONTAINING PROTEIN"/>
    <property type="match status" value="1"/>
</dbReference>
<dbReference type="InterPro" id="IPR029228">
    <property type="entry name" value="Alkyl_sulf_dimr"/>
</dbReference>
<feature type="domain" description="Metallo-beta-lactamase" evidence="5">
    <location>
        <begin position="55"/>
        <end position="191"/>
    </location>
</feature>
<dbReference type="InterPro" id="IPR052195">
    <property type="entry name" value="Bact_Alkyl/Aryl-Sulfatase"/>
</dbReference>